<keyword evidence="3" id="KW-1185">Reference proteome</keyword>
<evidence type="ECO:0000313" key="3">
    <source>
        <dbReference type="Proteomes" id="UP000019141"/>
    </source>
</evidence>
<dbReference type="SUPFAM" id="SSF69318">
    <property type="entry name" value="Integrin alpha N-terminal domain"/>
    <property type="match status" value="1"/>
</dbReference>
<gene>
    <name evidence="2" type="ORF">ETSY1_14070</name>
</gene>
<dbReference type="AlphaFoldDB" id="W4LQJ9"/>
<dbReference type="Proteomes" id="UP000019141">
    <property type="component" value="Unassembled WGS sequence"/>
</dbReference>
<dbReference type="EMBL" id="AZHW01000413">
    <property type="protein sequence ID" value="ETW99686.1"/>
    <property type="molecule type" value="Genomic_DNA"/>
</dbReference>
<dbReference type="Pfam" id="PF13517">
    <property type="entry name" value="FG-GAP_3"/>
    <property type="match status" value="3"/>
</dbReference>
<dbReference type="PANTHER" id="PTHR46580:SF4">
    <property type="entry name" value="ATP_GTP-BINDING PROTEIN"/>
    <property type="match status" value="1"/>
</dbReference>
<dbReference type="InterPro" id="IPR013517">
    <property type="entry name" value="FG-GAP"/>
</dbReference>
<sequence>MIAWLAAASCAADAGNFPLFVDVTSTHLPSADLRGLSMDARFADVDQDGDPDLIIANEFRPNILLLNDGSGRFSNVSATHLPQTRRDSEDVGIADFDRDGDLDIVIVSEDDRVNELYLNDGQGRFTDASERLPVTGVSNAVLVEDIDLDGDADILIGNNGQNVVLINDGTGFFSDETAQRLPLLSDVTQDIELGDVDGDGNRDLLVGNEGANRLLLNTGGGVFRDVPTEHLPLITGPEETREADLGDVDGDGDLDILFANVRLFVAGAWRQNRLLINNGQGHFSDETAQRLPADDDQSMDGDFVDIDADGDLDIITANLDSVAGRPANARYRVYANDGQGVFVEATDRFFSPEVTGNGLDIEAVDVNGDAQLDLYLASRGGTDRLLLYRLHDE</sequence>
<dbReference type="InterPro" id="IPR028994">
    <property type="entry name" value="Integrin_alpha_N"/>
</dbReference>
<name>W4LQJ9_ENTF1</name>
<organism evidence="2 3">
    <name type="scientific">Entotheonella factor</name>
    <dbReference type="NCBI Taxonomy" id="1429438"/>
    <lineage>
        <taxon>Bacteria</taxon>
        <taxon>Pseudomonadati</taxon>
        <taxon>Nitrospinota/Tectimicrobiota group</taxon>
        <taxon>Candidatus Tectimicrobiota</taxon>
        <taxon>Candidatus Entotheonellia</taxon>
        <taxon>Candidatus Entotheonellales</taxon>
        <taxon>Candidatus Entotheonellaceae</taxon>
        <taxon>Candidatus Entotheonella</taxon>
    </lineage>
</organism>
<dbReference type="PANTHER" id="PTHR46580">
    <property type="entry name" value="SENSOR KINASE-RELATED"/>
    <property type="match status" value="1"/>
</dbReference>
<evidence type="ECO:0000313" key="2">
    <source>
        <dbReference type="EMBL" id="ETW99686.1"/>
    </source>
</evidence>
<dbReference type="HOGENOM" id="CLU_650257_0_0_7"/>
<dbReference type="Gene3D" id="2.130.10.130">
    <property type="entry name" value="Integrin alpha, N-terminal"/>
    <property type="match status" value="2"/>
</dbReference>
<keyword evidence="1" id="KW-0732">Signal</keyword>
<comment type="caution">
    <text evidence="2">The sequence shown here is derived from an EMBL/GenBank/DDBJ whole genome shotgun (WGS) entry which is preliminary data.</text>
</comment>
<accession>W4LQJ9</accession>
<proteinExistence type="predicted"/>
<evidence type="ECO:0000256" key="1">
    <source>
        <dbReference type="ARBA" id="ARBA00022729"/>
    </source>
</evidence>
<dbReference type="PATRIC" id="fig|1429438.4.peg.2806"/>
<protein>
    <recommendedName>
        <fullName evidence="4">VCBS repeat-containing protein</fullName>
    </recommendedName>
</protein>
<reference evidence="2 3" key="1">
    <citation type="journal article" date="2014" name="Nature">
        <title>An environmental bacterial taxon with a large and distinct metabolic repertoire.</title>
        <authorList>
            <person name="Wilson M.C."/>
            <person name="Mori T."/>
            <person name="Ruckert C."/>
            <person name="Uria A.R."/>
            <person name="Helf M.J."/>
            <person name="Takada K."/>
            <person name="Gernert C."/>
            <person name="Steffens U.A."/>
            <person name="Heycke N."/>
            <person name="Schmitt S."/>
            <person name="Rinke C."/>
            <person name="Helfrich E.J."/>
            <person name="Brachmann A.O."/>
            <person name="Gurgui C."/>
            <person name="Wakimoto T."/>
            <person name="Kracht M."/>
            <person name="Crusemann M."/>
            <person name="Hentschel U."/>
            <person name="Abe I."/>
            <person name="Matsunaga S."/>
            <person name="Kalinowski J."/>
            <person name="Takeyama H."/>
            <person name="Piel J."/>
        </authorList>
    </citation>
    <scope>NUCLEOTIDE SEQUENCE [LARGE SCALE GENOMIC DNA]</scope>
    <source>
        <strain evidence="3">TSY1</strain>
    </source>
</reference>
<evidence type="ECO:0008006" key="4">
    <source>
        <dbReference type="Google" id="ProtNLM"/>
    </source>
</evidence>